<protein>
    <recommendedName>
        <fullName evidence="2">Reverse transcriptase domain-containing protein</fullName>
    </recommendedName>
</protein>
<dbReference type="EnsemblMetazoa" id="Aqu2.1.41748_001">
    <property type="protein sequence ID" value="Aqu2.1.41748_001"/>
    <property type="gene ID" value="Aqu2.1.41748"/>
</dbReference>
<dbReference type="OMA" id="LATCIYG"/>
<dbReference type="InParanoid" id="A0A1X7VQP4"/>
<evidence type="ECO:0000313" key="1">
    <source>
        <dbReference type="EnsemblMetazoa" id="Aqu2.1.41748_001"/>
    </source>
</evidence>
<dbReference type="AlphaFoldDB" id="A0A1X7VQP4"/>
<name>A0A1X7VQP4_AMPQE</name>
<dbReference type="eggNOG" id="KOG1075">
    <property type="taxonomic scope" value="Eukaryota"/>
</dbReference>
<evidence type="ECO:0008006" key="2">
    <source>
        <dbReference type="Google" id="ProtNLM"/>
    </source>
</evidence>
<proteinExistence type="predicted"/>
<accession>A0A1X7VQP4</accession>
<reference evidence="1" key="1">
    <citation type="submission" date="2017-05" db="UniProtKB">
        <authorList>
            <consortium name="EnsemblMetazoa"/>
        </authorList>
    </citation>
    <scope>IDENTIFICATION</scope>
</reference>
<dbReference type="PANTHER" id="PTHR47510:SF3">
    <property type="entry name" value="ENDO_EXONUCLEASE_PHOSPHATASE DOMAIN-CONTAINING PROTEIN"/>
    <property type="match status" value="1"/>
</dbReference>
<organism evidence="1">
    <name type="scientific">Amphimedon queenslandica</name>
    <name type="common">Sponge</name>
    <dbReference type="NCBI Taxonomy" id="400682"/>
    <lineage>
        <taxon>Eukaryota</taxon>
        <taxon>Metazoa</taxon>
        <taxon>Porifera</taxon>
        <taxon>Demospongiae</taxon>
        <taxon>Heteroscleromorpha</taxon>
        <taxon>Haplosclerida</taxon>
        <taxon>Niphatidae</taxon>
        <taxon>Amphimedon</taxon>
    </lineage>
</organism>
<dbReference type="PANTHER" id="PTHR47510">
    <property type="entry name" value="REVERSE TRANSCRIPTASE DOMAIN-CONTAINING PROTEIN"/>
    <property type="match status" value="1"/>
</dbReference>
<sequence length="198" mass="22007">MCDARVAYEKRLVHNFVSHNDSGIFRYVRSFSSQPRLPSIMSLDSCVADTPSSIANLCNQYFHSVYDNSSSSPAIPPQSLPDRSLCSIDISLHDTFEALCFIKSDKAMGGDGIPPIILKKAATALLEPIHHLFHLCVTQSSIPLQWRDHYITPIPKSGDKTVISNYRPISLLSSISKVFEKIIFDKIFDFLLSASVSS</sequence>